<keyword evidence="3" id="KW-1185">Reference proteome</keyword>
<reference evidence="2 3" key="1">
    <citation type="journal article" date="2021" name="Nat. Commun.">
        <title>Genetic determinants of endophytism in the Arabidopsis root mycobiome.</title>
        <authorList>
            <person name="Mesny F."/>
            <person name="Miyauchi S."/>
            <person name="Thiergart T."/>
            <person name="Pickel B."/>
            <person name="Atanasova L."/>
            <person name="Karlsson M."/>
            <person name="Huettel B."/>
            <person name="Barry K.W."/>
            <person name="Haridas S."/>
            <person name="Chen C."/>
            <person name="Bauer D."/>
            <person name="Andreopoulos W."/>
            <person name="Pangilinan J."/>
            <person name="LaButti K."/>
            <person name="Riley R."/>
            <person name="Lipzen A."/>
            <person name="Clum A."/>
            <person name="Drula E."/>
            <person name="Henrissat B."/>
            <person name="Kohler A."/>
            <person name="Grigoriev I.V."/>
            <person name="Martin F.M."/>
            <person name="Hacquard S."/>
        </authorList>
    </citation>
    <scope>NUCLEOTIDE SEQUENCE [LARGE SCALE GENOMIC DNA]</scope>
    <source>
        <strain evidence="2 3">MPI-CAGE-CH-0241</strain>
    </source>
</reference>
<organism evidence="2 3">
    <name type="scientific">Thelonectria olida</name>
    <dbReference type="NCBI Taxonomy" id="1576542"/>
    <lineage>
        <taxon>Eukaryota</taxon>
        <taxon>Fungi</taxon>
        <taxon>Dikarya</taxon>
        <taxon>Ascomycota</taxon>
        <taxon>Pezizomycotina</taxon>
        <taxon>Sordariomycetes</taxon>
        <taxon>Hypocreomycetidae</taxon>
        <taxon>Hypocreales</taxon>
        <taxon>Nectriaceae</taxon>
        <taxon>Thelonectria</taxon>
    </lineage>
</organism>
<sequence>MNPERVLMLAKAAEEESVMPGVDVMKSITPPRVVKGANTIPLGDASLKVRGKVPDATLTLEKSLNSLEVVNFWQKTLRPRAVGEKPELPAKVVPPQTLSENPKIPVKVVKVVLPPSCTDKPQVKTKVEEPTKTGKTTKNSLKRPYAEFSRNAEHSLPPKPLKVMPPKVAPPQPLEGVRKTIGLGPAPSPNTDTKSLLSLLQYRELAITLKTFDGDGRAQVRVSRMQISGAGLRQHEVLAHHKELCVLPISIRDPNTSLVDGTIHRSVDGQLLEDVWAESSTEMKHEYAKQLRKIIGFMRGLGNLNRQGSAQCGNFTLLLDKHTRHTYYAVRQNGVVKCSKLFLAFLMSSLYPTVSDRVAQSLIAQFPISGKPLLAHSNLCPRNIIVKDGKIEWIAGWDCAG</sequence>
<dbReference type="SUPFAM" id="SSF56112">
    <property type="entry name" value="Protein kinase-like (PK-like)"/>
    <property type="match status" value="1"/>
</dbReference>
<evidence type="ECO:0000313" key="3">
    <source>
        <dbReference type="Proteomes" id="UP000777438"/>
    </source>
</evidence>
<gene>
    <name evidence="2" type="ORF">B0T10DRAFT_544688</name>
</gene>
<feature type="compositionally biased region" description="Basic and acidic residues" evidence="1">
    <location>
        <begin position="121"/>
        <end position="132"/>
    </location>
</feature>
<dbReference type="Proteomes" id="UP000777438">
    <property type="component" value="Unassembled WGS sequence"/>
</dbReference>
<comment type="caution">
    <text evidence="2">The sequence shown here is derived from an EMBL/GenBank/DDBJ whole genome shotgun (WGS) entry which is preliminary data.</text>
</comment>
<feature type="region of interest" description="Disordered" evidence="1">
    <location>
        <begin position="121"/>
        <end position="145"/>
    </location>
</feature>
<protein>
    <recommendedName>
        <fullName evidence="4">Aminoglycoside phosphotransferase domain-containing protein</fullName>
    </recommendedName>
</protein>
<dbReference type="AlphaFoldDB" id="A0A9P9AVP2"/>
<dbReference type="EMBL" id="JAGPYM010000003">
    <property type="protein sequence ID" value="KAH6897353.1"/>
    <property type="molecule type" value="Genomic_DNA"/>
</dbReference>
<dbReference type="OrthoDB" id="4177236at2759"/>
<proteinExistence type="predicted"/>
<evidence type="ECO:0000256" key="1">
    <source>
        <dbReference type="SAM" id="MobiDB-lite"/>
    </source>
</evidence>
<evidence type="ECO:0008006" key="4">
    <source>
        <dbReference type="Google" id="ProtNLM"/>
    </source>
</evidence>
<name>A0A9P9AVP2_9HYPO</name>
<accession>A0A9P9AVP2</accession>
<dbReference type="InterPro" id="IPR011009">
    <property type="entry name" value="Kinase-like_dom_sf"/>
</dbReference>
<evidence type="ECO:0000313" key="2">
    <source>
        <dbReference type="EMBL" id="KAH6897353.1"/>
    </source>
</evidence>